<evidence type="ECO:0000256" key="1">
    <source>
        <dbReference type="ARBA" id="ARBA00004370"/>
    </source>
</evidence>
<dbReference type="GO" id="GO:0042110">
    <property type="term" value="P:T cell activation"/>
    <property type="evidence" value="ECO:0007669"/>
    <property type="project" value="TreeGrafter"/>
</dbReference>
<dbReference type="InterPro" id="IPR036179">
    <property type="entry name" value="Ig-like_dom_sf"/>
</dbReference>
<dbReference type="OrthoDB" id="9427418at2759"/>
<evidence type="ECO:0000256" key="4">
    <source>
        <dbReference type="ARBA" id="ARBA00023180"/>
    </source>
</evidence>
<gene>
    <name evidence="9" type="primary">Slamf9</name>
</gene>
<dbReference type="InParanoid" id="A0A6P3VD78"/>
<dbReference type="Pfam" id="PF07686">
    <property type="entry name" value="V-set"/>
    <property type="match status" value="1"/>
</dbReference>
<keyword evidence="5" id="KW-1133">Transmembrane helix</keyword>
<keyword evidence="5" id="KW-0812">Transmembrane</keyword>
<accession>A0A6P3VD78</accession>
<dbReference type="AlphaFoldDB" id="A0A6P3VD78"/>
<evidence type="ECO:0000259" key="7">
    <source>
        <dbReference type="PROSITE" id="PS50835"/>
    </source>
</evidence>
<keyword evidence="4" id="KW-0325">Glycoprotein</keyword>
<evidence type="ECO:0000256" key="5">
    <source>
        <dbReference type="SAM" id="Phobius"/>
    </source>
</evidence>
<dbReference type="PANTHER" id="PTHR12080">
    <property type="entry name" value="SIGNALING LYMPHOCYTIC ACTIVATION MOLECULE"/>
    <property type="match status" value="1"/>
</dbReference>
<organism evidence="8 9">
    <name type="scientific">Octodon degus</name>
    <name type="common">Degu</name>
    <name type="synonym">Sciurus degus</name>
    <dbReference type="NCBI Taxonomy" id="10160"/>
    <lineage>
        <taxon>Eukaryota</taxon>
        <taxon>Metazoa</taxon>
        <taxon>Chordata</taxon>
        <taxon>Craniata</taxon>
        <taxon>Vertebrata</taxon>
        <taxon>Euteleostomi</taxon>
        <taxon>Mammalia</taxon>
        <taxon>Eutheria</taxon>
        <taxon>Euarchontoglires</taxon>
        <taxon>Glires</taxon>
        <taxon>Rodentia</taxon>
        <taxon>Hystricomorpha</taxon>
        <taxon>Octodontidae</taxon>
        <taxon>Octodon</taxon>
    </lineage>
</organism>
<evidence type="ECO:0000256" key="6">
    <source>
        <dbReference type="SAM" id="SignalP"/>
    </source>
</evidence>
<sequence length="258" mass="28073">MGTLHWLLLPLLLQEAKGYSGDGDTEPVEVVAALRESVILPLEILPDEEVESVSWFSQKRLATVVPGKEGEPVSVTVVDPHYEGRVRFLDPSYSLHISNVSWEDSGPYQAQVNLRTSQLSTMQQFILRVYRQLSQPRVAVSLEISEEGACNISLVCSVETAGANITYSWLTLGDSADDAAQEGSVLSTSWMPGNKMLSYTCRASNPISSVSSRPITAGPFCADPGYLKTTSLPSCLLAKGLLFLVLLIILAVGLWLTR</sequence>
<dbReference type="GO" id="GO:0009897">
    <property type="term" value="C:external side of plasma membrane"/>
    <property type="evidence" value="ECO:0007669"/>
    <property type="project" value="TreeGrafter"/>
</dbReference>
<dbReference type="CDD" id="cd16842">
    <property type="entry name" value="Ig_SLAM-like_N"/>
    <property type="match status" value="1"/>
</dbReference>
<name>A0A6P3VD78_OCTDE</name>
<reference evidence="9" key="1">
    <citation type="submission" date="2025-08" db="UniProtKB">
        <authorList>
            <consortium name="RefSeq"/>
        </authorList>
    </citation>
    <scope>IDENTIFICATION</scope>
</reference>
<evidence type="ECO:0000313" key="9">
    <source>
        <dbReference type="RefSeq" id="XP_012372098.1"/>
    </source>
</evidence>
<keyword evidence="2 6" id="KW-0732">Signal</keyword>
<keyword evidence="3 5" id="KW-0472">Membrane</keyword>
<feature type="signal peptide" evidence="6">
    <location>
        <begin position="1"/>
        <end position="18"/>
    </location>
</feature>
<proteinExistence type="predicted"/>
<dbReference type="InterPro" id="IPR007110">
    <property type="entry name" value="Ig-like_dom"/>
</dbReference>
<keyword evidence="8" id="KW-1185">Reference proteome</keyword>
<dbReference type="PROSITE" id="PS50835">
    <property type="entry name" value="IG_LIKE"/>
    <property type="match status" value="1"/>
</dbReference>
<evidence type="ECO:0000313" key="8">
    <source>
        <dbReference type="Proteomes" id="UP000515203"/>
    </source>
</evidence>
<protein>
    <submittedName>
        <fullName evidence="9">SLAM family member 9</fullName>
    </submittedName>
</protein>
<comment type="subcellular location">
    <subcellularLocation>
        <location evidence="1">Membrane</location>
    </subcellularLocation>
</comment>
<dbReference type="InterPro" id="IPR015631">
    <property type="entry name" value="CD2/SLAM_rcpt"/>
</dbReference>
<evidence type="ECO:0000256" key="3">
    <source>
        <dbReference type="ARBA" id="ARBA00023136"/>
    </source>
</evidence>
<dbReference type="InterPro" id="IPR013106">
    <property type="entry name" value="Ig_V-set"/>
</dbReference>
<dbReference type="SMART" id="SM00409">
    <property type="entry name" value="IG"/>
    <property type="match status" value="1"/>
</dbReference>
<dbReference type="Proteomes" id="UP000515203">
    <property type="component" value="Unplaced"/>
</dbReference>
<feature type="chain" id="PRO_5027620580" evidence="6">
    <location>
        <begin position="19"/>
        <end position="258"/>
    </location>
</feature>
<dbReference type="FunCoup" id="A0A6P3VD78">
    <property type="interactions" value="132"/>
</dbReference>
<dbReference type="CTD" id="89886"/>
<dbReference type="InterPro" id="IPR013783">
    <property type="entry name" value="Ig-like_fold"/>
</dbReference>
<dbReference type="Gene3D" id="2.60.40.10">
    <property type="entry name" value="Immunoglobulins"/>
    <property type="match status" value="2"/>
</dbReference>
<dbReference type="InterPro" id="IPR003599">
    <property type="entry name" value="Ig_sub"/>
</dbReference>
<dbReference type="RefSeq" id="XP_012372098.1">
    <property type="nucleotide sequence ID" value="XM_012516644.2"/>
</dbReference>
<dbReference type="PANTHER" id="PTHR12080:SF18">
    <property type="entry name" value="SLAM FAMILY MEMBER 9"/>
    <property type="match status" value="1"/>
</dbReference>
<feature type="transmembrane region" description="Helical" evidence="5">
    <location>
        <begin position="236"/>
        <end position="256"/>
    </location>
</feature>
<dbReference type="GeneID" id="101562643"/>
<dbReference type="SUPFAM" id="SSF48726">
    <property type="entry name" value="Immunoglobulin"/>
    <property type="match status" value="1"/>
</dbReference>
<evidence type="ECO:0000256" key="2">
    <source>
        <dbReference type="ARBA" id="ARBA00022729"/>
    </source>
</evidence>
<feature type="domain" description="Ig-like" evidence="7">
    <location>
        <begin position="136"/>
        <end position="216"/>
    </location>
</feature>